<feature type="region of interest" description="Disordered" evidence="1">
    <location>
        <begin position="101"/>
        <end position="122"/>
    </location>
</feature>
<proteinExistence type="predicted"/>
<evidence type="ECO:0000259" key="2">
    <source>
        <dbReference type="Pfam" id="PF01298"/>
    </source>
</evidence>
<organism evidence="3 4">
    <name type="scientific">Paracoccus broussonetiae subsp. drimophilus</name>
    <dbReference type="NCBI Taxonomy" id="3373869"/>
    <lineage>
        <taxon>Bacteria</taxon>
        <taxon>Pseudomonadati</taxon>
        <taxon>Pseudomonadota</taxon>
        <taxon>Alphaproteobacteria</taxon>
        <taxon>Rhodobacterales</taxon>
        <taxon>Paracoccaceae</taxon>
        <taxon>Paracoccus</taxon>
        <taxon>Paracoccus broussonetiae</taxon>
    </lineage>
</organism>
<dbReference type="Pfam" id="PF01298">
    <property type="entry name" value="TbpB_B_D"/>
    <property type="match status" value="1"/>
</dbReference>
<feature type="domain" description="Transferrin-binding protein B C-lobe/N-lobe beta-barrel" evidence="2">
    <location>
        <begin position="176"/>
        <end position="311"/>
    </location>
</feature>
<evidence type="ECO:0000256" key="1">
    <source>
        <dbReference type="SAM" id="MobiDB-lite"/>
    </source>
</evidence>
<feature type="compositionally biased region" description="Polar residues" evidence="1">
    <location>
        <begin position="112"/>
        <end position="122"/>
    </location>
</feature>
<dbReference type="Proteomes" id="UP001609376">
    <property type="component" value="Unassembled WGS sequence"/>
</dbReference>
<feature type="region of interest" description="Disordered" evidence="1">
    <location>
        <begin position="250"/>
        <end position="273"/>
    </location>
</feature>
<dbReference type="InterPro" id="IPR011250">
    <property type="entry name" value="OMP/PagP_B-barrel"/>
</dbReference>
<dbReference type="Gene3D" id="2.40.160.90">
    <property type="match status" value="1"/>
</dbReference>
<protein>
    <submittedName>
        <fullName evidence="3">Transferrin-binding protein-like solute binding protein</fullName>
    </submittedName>
</protein>
<feature type="compositionally biased region" description="Polar residues" evidence="1">
    <location>
        <begin position="250"/>
        <end position="262"/>
    </location>
</feature>
<dbReference type="RefSeq" id="WP_395133442.1">
    <property type="nucleotide sequence ID" value="NZ_JBIMPR010000006.1"/>
</dbReference>
<sequence length="311" mass="33200">MKMRWSILCGANFFSRFHPSPGCYPLCMPGFFYRCRIAIFQGRNLRSTGVAPIYFPAWPRAAAVAAVRRLAGHIRRVEGTKPANLTFAAVAATSLGSVSTSSNPASYDPKSGNISNGSQGFSGTVAEGQWRTDAKGNRLRMTSPAGTKFVRQVDMVEARGNQAWHRGVIGFETQGMPKSGKMTYAGTTSGQAMKFGVDEGPTLTDFDGKVRVEADIASGKGNYRISDVRATDGTSPAPFRSLSSDFAISGNRISSDQSSTRMDSGPGQPMGPPWDSVTNGAFYDPNTAEVGAGYQVMSTASRINGAFVAKR</sequence>
<name>A0ABW7LKV4_9RHOB</name>
<comment type="caution">
    <text evidence="3">The sequence shown here is derived from an EMBL/GenBank/DDBJ whole genome shotgun (WGS) entry which is preliminary data.</text>
</comment>
<dbReference type="EMBL" id="JBIMPR010000006">
    <property type="protein sequence ID" value="MFH5774419.1"/>
    <property type="molecule type" value="Genomic_DNA"/>
</dbReference>
<gene>
    <name evidence="3" type="ORF">ACHFJ0_09200</name>
</gene>
<evidence type="ECO:0000313" key="3">
    <source>
        <dbReference type="EMBL" id="MFH5774419.1"/>
    </source>
</evidence>
<dbReference type="InterPro" id="IPR001677">
    <property type="entry name" value="TbpB_B_D"/>
</dbReference>
<dbReference type="SUPFAM" id="SSF56925">
    <property type="entry name" value="OMPA-like"/>
    <property type="match status" value="1"/>
</dbReference>
<evidence type="ECO:0000313" key="4">
    <source>
        <dbReference type="Proteomes" id="UP001609376"/>
    </source>
</evidence>
<keyword evidence="4" id="KW-1185">Reference proteome</keyword>
<reference evidence="3 4" key="1">
    <citation type="submission" date="2024-10" db="EMBL/GenBank/DDBJ databases">
        <title>Paracoccus drimophilus sp. nov., a novel bacterium from corn roots in Hunan.</title>
        <authorList>
            <person name="Li X."/>
        </authorList>
    </citation>
    <scope>NUCLEOTIDE SEQUENCE [LARGE SCALE GENOMIC DNA]</scope>
    <source>
        <strain evidence="3 4">NGMCC 1.201697</strain>
    </source>
</reference>
<accession>A0ABW7LKV4</accession>